<organism evidence="2 3">
    <name type="scientific">Jeotgalibaca ciconiae</name>
    <dbReference type="NCBI Taxonomy" id="2496265"/>
    <lineage>
        <taxon>Bacteria</taxon>
        <taxon>Bacillati</taxon>
        <taxon>Bacillota</taxon>
        <taxon>Bacilli</taxon>
        <taxon>Lactobacillales</taxon>
        <taxon>Carnobacteriaceae</taxon>
        <taxon>Jeotgalibaca</taxon>
    </lineage>
</organism>
<dbReference type="OrthoDB" id="4540541at2"/>
<dbReference type="Pfam" id="PF07099">
    <property type="entry name" value="DUF1361"/>
    <property type="match status" value="1"/>
</dbReference>
<gene>
    <name evidence="2" type="ORF">EJN90_08090</name>
</gene>
<feature type="transmembrane region" description="Helical" evidence="1">
    <location>
        <begin position="170"/>
        <end position="188"/>
    </location>
</feature>
<dbReference type="AlphaFoldDB" id="A0A3Q9BMB0"/>
<reference evidence="3" key="1">
    <citation type="submission" date="2018-12" db="EMBL/GenBank/DDBJ databases">
        <title>Complete genome sequencing of Jeotgalibaca sp. H21T32.</title>
        <authorList>
            <person name="Bae J.-W."/>
            <person name="Lee S.-Y."/>
        </authorList>
    </citation>
    <scope>NUCLEOTIDE SEQUENCE [LARGE SCALE GENOMIC DNA]</scope>
    <source>
        <strain evidence="3">H21T32</strain>
    </source>
</reference>
<evidence type="ECO:0000256" key="1">
    <source>
        <dbReference type="SAM" id="Phobius"/>
    </source>
</evidence>
<keyword evidence="1" id="KW-0812">Transmembrane</keyword>
<feature type="transmembrane region" description="Helical" evidence="1">
    <location>
        <begin position="118"/>
        <end position="136"/>
    </location>
</feature>
<dbReference type="InterPro" id="IPR009793">
    <property type="entry name" value="DUF1361"/>
</dbReference>
<feature type="transmembrane region" description="Helical" evidence="1">
    <location>
        <begin position="37"/>
        <end position="59"/>
    </location>
</feature>
<accession>A0A3Q9BMB0</accession>
<dbReference type="EMBL" id="CP034465">
    <property type="protein sequence ID" value="AZP05730.1"/>
    <property type="molecule type" value="Genomic_DNA"/>
</dbReference>
<feature type="transmembrane region" description="Helical" evidence="1">
    <location>
        <begin position="79"/>
        <end position="98"/>
    </location>
</feature>
<name>A0A3Q9BMB0_9LACT</name>
<keyword evidence="1" id="KW-0472">Membrane</keyword>
<protein>
    <submittedName>
        <fullName evidence="2">DUF1361 domain-containing protein</fullName>
    </submittedName>
</protein>
<dbReference type="KEGG" id="jeh:EJN90_08090"/>
<proteinExistence type="predicted"/>
<keyword evidence="3" id="KW-1185">Reference proteome</keyword>
<evidence type="ECO:0000313" key="3">
    <source>
        <dbReference type="Proteomes" id="UP000273326"/>
    </source>
</evidence>
<sequence>MTWSTHFNFLALNTLLAYIPIELSFQIQRTKNHSLQIGLAFLWLLFFPNIPYLATDIIHTDLLNLYNNTTGMSVESVRGWGLIFILFLVAFSYINWGFTELFSLAELAKQKLKLRNSVMCLGLCFVSLLSSMGMYAGRFSPRLHSKHFFMEPLRVLEIIFLQWSMKKAELIILFFLLHVGIMGTLYVTRKSKQSSIREN</sequence>
<dbReference type="Proteomes" id="UP000273326">
    <property type="component" value="Chromosome"/>
</dbReference>
<evidence type="ECO:0000313" key="2">
    <source>
        <dbReference type="EMBL" id="AZP05730.1"/>
    </source>
</evidence>
<keyword evidence="1" id="KW-1133">Transmembrane helix</keyword>